<name>E8N4G9_ANATU</name>
<evidence type="ECO:0000313" key="3">
    <source>
        <dbReference type="EMBL" id="BAJ63333.1"/>
    </source>
</evidence>
<dbReference type="InterPro" id="IPR045155">
    <property type="entry name" value="Beta-lactam_cat"/>
</dbReference>
<dbReference type="EMBL" id="AP012029">
    <property type="protein sequence ID" value="BAJ63333.1"/>
    <property type="molecule type" value="Genomic_DNA"/>
</dbReference>
<dbReference type="Proteomes" id="UP000008922">
    <property type="component" value="Chromosome"/>
</dbReference>
<feature type="transmembrane region" description="Helical" evidence="1">
    <location>
        <begin position="20"/>
        <end position="41"/>
    </location>
</feature>
<dbReference type="STRING" id="926569.ANT_12990"/>
<keyword evidence="4" id="KW-1185">Reference proteome</keyword>
<dbReference type="HOGENOM" id="CLU_502216_0_0_0"/>
<dbReference type="Pfam" id="PF13354">
    <property type="entry name" value="Beta-lactamase2"/>
    <property type="match status" value="1"/>
</dbReference>
<dbReference type="InterPro" id="IPR012338">
    <property type="entry name" value="Beta-lactam/transpept-like"/>
</dbReference>
<dbReference type="GO" id="GO:0030655">
    <property type="term" value="P:beta-lactam antibiotic catabolic process"/>
    <property type="evidence" value="ECO:0007669"/>
    <property type="project" value="InterPro"/>
</dbReference>
<dbReference type="GO" id="GO:0008800">
    <property type="term" value="F:beta-lactamase activity"/>
    <property type="evidence" value="ECO:0007669"/>
    <property type="project" value="InterPro"/>
</dbReference>
<organism evidence="3 4">
    <name type="scientific">Anaerolinea thermophila (strain DSM 14523 / JCM 11388 / NBRC 100420 / UNI-1)</name>
    <dbReference type="NCBI Taxonomy" id="926569"/>
    <lineage>
        <taxon>Bacteria</taxon>
        <taxon>Bacillati</taxon>
        <taxon>Chloroflexota</taxon>
        <taxon>Anaerolineae</taxon>
        <taxon>Anaerolineales</taxon>
        <taxon>Anaerolineaceae</taxon>
        <taxon>Anaerolinea</taxon>
    </lineage>
</organism>
<dbReference type="InParanoid" id="E8N4G9"/>
<evidence type="ECO:0000259" key="2">
    <source>
        <dbReference type="Pfam" id="PF13354"/>
    </source>
</evidence>
<evidence type="ECO:0000256" key="1">
    <source>
        <dbReference type="SAM" id="Phobius"/>
    </source>
</evidence>
<proteinExistence type="predicted"/>
<keyword evidence="1" id="KW-0472">Membrane</keyword>
<protein>
    <recommendedName>
        <fullName evidence="2">Beta-lactamase class A catalytic domain-containing protein</fullName>
    </recommendedName>
</protein>
<keyword evidence="1" id="KW-1133">Transmembrane helix</keyword>
<accession>E8N4G9</accession>
<dbReference type="AlphaFoldDB" id="E8N4G9"/>
<evidence type="ECO:0000313" key="4">
    <source>
        <dbReference type="Proteomes" id="UP000008922"/>
    </source>
</evidence>
<sequence>MLSYFSGKIRSMRNRNSFLFIRWISIALIFLSAILTVTQLVRYSRIRATFLPGQTIAGVPVGGLTPQQAAERLLTVYTATPVEVRYRDSVFQIKPSTVDFRLNLEAMMTAADLERLQQPFWPGFWEFLWNRLPTPKPVPLIATFSEERLRAFLQEEIVARYDEPPKPAMPLPGSVSFQPGQAGTSLDVERAVVLIGDALRSPTSRQVNLSFNRVNAPRPSVDNLKILLQQIVELSGFKGTLEMYVNDLQSGEEIHFAYSEGKLVQPNIAFSAASTIKIPIMVSAMIRSPEPVPDDIAEQISLMIEYSENGPADRLMEMLLDRNTGPLMVTADMQTLGLENTFLAGYFYPGAPLLQRFTTPANQRTDVSTDPDLYNQTTASDIGSLLEDIYMCAEKNGGTFAALFPNQLTQTKCKQMVAYLLKNRNGVLLEAGIPEGTQIAHKHGWTIETDNLMHSVSDAGIVYTPGGNFIITIYMYDPVQLLWEPANRVVADLARAIYNYFNLPTS</sequence>
<dbReference type="PANTHER" id="PTHR35333">
    <property type="entry name" value="BETA-LACTAMASE"/>
    <property type="match status" value="1"/>
</dbReference>
<feature type="domain" description="Beta-lactamase class A catalytic" evidence="2">
    <location>
        <begin position="300"/>
        <end position="474"/>
    </location>
</feature>
<keyword evidence="1" id="KW-0812">Transmembrane</keyword>
<gene>
    <name evidence="3" type="ordered locus">ANT_12990</name>
</gene>
<dbReference type="SUPFAM" id="SSF56601">
    <property type="entry name" value="beta-lactamase/transpeptidase-like"/>
    <property type="match status" value="1"/>
</dbReference>
<dbReference type="Gene3D" id="3.40.710.10">
    <property type="entry name" value="DD-peptidase/beta-lactamase superfamily"/>
    <property type="match status" value="1"/>
</dbReference>
<dbReference type="eggNOG" id="COG2367">
    <property type="taxonomic scope" value="Bacteria"/>
</dbReference>
<dbReference type="KEGG" id="atm:ANT_12990"/>
<dbReference type="GO" id="GO:0046677">
    <property type="term" value="P:response to antibiotic"/>
    <property type="evidence" value="ECO:0007669"/>
    <property type="project" value="InterPro"/>
</dbReference>
<reference evidence="3 4" key="1">
    <citation type="submission" date="2010-12" db="EMBL/GenBank/DDBJ databases">
        <title>Whole genome sequence of Anaerolinea thermophila UNI-1.</title>
        <authorList>
            <person name="Narita-Yamada S."/>
            <person name="Kishi E."/>
            <person name="Watanabe Y."/>
            <person name="Takasaki K."/>
            <person name="Ankai A."/>
            <person name="Oguchi A."/>
            <person name="Fukui S."/>
            <person name="Takahashi M."/>
            <person name="Yashiro I."/>
            <person name="Hosoyama A."/>
            <person name="Sekiguchi Y."/>
            <person name="Hanada S."/>
            <person name="Fujita N."/>
        </authorList>
    </citation>
    <scope>NUCLEOTIDE SEQUENCE [LARGE SCALE GENOMIC DNA]</scope>
    <source>
        <strain evidence="4">DSM 14523 / JCM 11388 / NBRC 100420 / UNI-1</strain>
    </source>
</reference>
<dbReference type="PANTHER" id="PTHR35333:SF3">
    <property type="entry name" value="BETA-LACTAMASE-TYPE TRANSPEPTIDASE FOLD CONTAINING PROTEIN"/>
    <property type="match status" value="1"/>
</dbReference>
<dbReference type="InterPro" id="IPR000871">
    <property type="entry name" value="Beta-lactam_class-A"/>
</dbReference>